<dbReference type="PANTHER" id="PTHR42956:SF1">
    <property type="entry name" value="NITROGENASE IRON-MOLYBDENUM COFACTOR BIOSYNTHESIS PROTEIN NIFE"/>
    <property type="match status" value="1"/>
</dbReference>
<name>A0A1M4X7B2_9FIRM</name>
<protein>
    <submittedName>
        <fullName evidence="2">Nitrogenase molybdenum-cofactor synthesis protein NifE</fullName>
    </submittedName>
</protein>
<dbReference type="InterPro" id="IPR049939">
    <property type="entry name" value="NifE-like"/>
</dbReference>
<evidence type="ECO:0000259" key="1">
    <source>
        <dbReference type="Pfam" id="PF00148"/>
    </source>
</evidence>
<accession>A0A1M4X7B2</accession>
<dbReference type="EMBL" id="FQUG01000005">
    <property type="protein sequence ID" value="SHE89347.1"/>
    <property type="molecule type" value="Genomic_DNA"/>
</dbReference>
<evidence type="ECO:0000313" key="2">
    <source>
        <dbReference type="EMBL" id="SHE89347.1"/>
    </source>
</evidence>
<sequence>MKEPFFKTAAELAALGKENIPDAFRLDTHLIYNSPAALDFNSPGAQGYGVKRAGLSVPDSVMLLIAPRSCGRNTSGLAAGDTERFGWLLMDETDIVTGRHLKKIPEAVRAFVESREKQPSVVMLCITCVDALLGTDMERVCRRAEEAVGIPVRPCYMYALTRDSKKPPMAYVRETVYSLLRPRKKNPRAVNLMGYFAPLSDDSELYEVLKGFGLKYIRELGRCKTVDEYHELSEANFNLLLSADARDAAAMLEKKLAIPSVEITRLYEIDKIGSQYKSLARVLGADYKEPSMKNEAEMAVAELLAITPKPVFAIGSRLNANAFELSLALVRYGAEVAEIYGDPQPQDFSYIRRLAEISPDTRIYSNLSPTMAVYDEEKSPVTVAVGRDAVYYHENAVHVPWSDETQPFGFSAVRDFCRAVISACEGKEQEKQPSKVSLGEKIVSSHEIHGLRLAIAPFAPDTSGAAAVLFPLDALTVIVDAGGCAGNICGFDEPRWDVKSFAKRSTVFSAGLRDMDAIMGRDDRLMEKLALAADEVDASFAALIGTPVPAVIGTDYRALVRLIEKRLQLPAVAVDTDGTKLYDEGASKTWETLMKTFATAGEPCDAVGVIGVTPLDFSSEEAENIRKSIDGDVLLYGWDGELSNIKRAGRVKKNYVASASGLRAAKYLEKKFGVPYEILCPLSAVEKSAVSEASEQGGRMLVIHEPVRAEAFRKALAEAGAAEVTVGTWFTPVRELSRDGDVHFKEEAQFARFVEQGGFSCVIADAALRKAAPRYIGVWLDVPHFAVSGER</sequence>
<dbReference type="STRING" id="1123243.SAMN02745190_01376"/>
<feature type="domain" description="Nitrogenase/oxidoreductase component 1" evidence="1">
    <location>
        <begin position="48"/>
        <end position="404"/>
    </location>
</feature>
<dbReference type="AlphaFoldDB" id="A0A1M4X7B2"/>
<dbReference type="Pfam" id="PF00148">
    <property type="entry name" value="Oxidored_nitro"/>
    <property type="match status" value="2"/>
</dbReference>
<dbReference type="Gene3D" id="3.40.50.1980">
    <property type="entry name" value="Nitrogenase molybdenum iron protein domain"/>
    <property type="match status" value="4"/>
</dbReference>
<feature type="domain" description="Nitrogenase/oxidoreductase component 1" evidence="1">
    <location>
        <begin position="501"/>
        <end position="677"/>
    </location>
</feature>
<dbReference type="SUPFAM" id="SSF53807">
    <property type="entry name" value="Helical backbone' metal receptor"/>
    <property type="match status" value="2"/>
</dbReference>
<evidence type="ECO:0000313" key="3">
    <source>
        <dbReference type="Proteomes" id="UP000184404"/>
    </source>
</evidence>
<organism evidence="2 3">
    <name type="scientific">Schwartzia succinivorans DSM 10502</name>
    <dbReference type="NCBI Taxonomy" id="1123243"/>
    <lineage>
        <taxon>Bacteria</taxon>
        <taxon>Bacillati</taxon>
        <taxon>Bacillota</taxon>
        <taxon>Negativicutes</taxon>
        <taxon>Selenomonadales</taxon>
        <taxon>Selenomonadaceae</taxon>
        <taxon>Schwartzia</taxon>
    </lineage>
</organism>
<proteinExistence type="predicted"/>
<dbReference type="InterPro" id="IPR000510">
    <property type="entry name" value="Nase/OxRdtase_comp1"/>
</dbReference>
<dbReference type="Proteomes" id="UP000184404">
    <property type="component" value="Unassembled WGS sequence"/>
</dbReference>
<dbReference type="RefSeq" id="WP_072935455.1">
    <property type="nucleotide sequence ID" value="NZ_FQUG01000005.1"/>
</dbReference>
<gene>
    <name evidence="2" type="ORF">SAMN02745190_01376</name>
</gene>
<dbReference type="PANTHER" id="PTHR42956">
    <property type="entry name" value="NITROGENASE IRON-MOLYBDENUM COFACTOR BIOSYNTHESIS PROTEIN NIFE"/>
    <property type="match status" value="1"/>
</dbReference>
<keyword evidence="3" id="KW-1185">Reference proteome</keyword>
<dbReference type="GO" id="GO:0016491">
    <property type="term" value="F:oxidoreductase activity"/>
    <property type="evidence" value="ECO:0007669"/>
    <property type="project" value="InterPro"/>
</dbReference>
<reference evidence="2 3" key="1">
    <citation type="submission" date="2016-11" db="EMBL/GenBank/DDBJ databases">
        <authorList>
            <person name="Jaros S."/>
            <person name="Januszkiewicz K."/>
            <person name="Wedrychowicz H."/>
        </authorList>
    </citation>
    <scope>NUCLEOTIDE SEQUENCE [LARGE SCALE GENOMIC DNA]</scope>
    <source>
        <strain evidence="2 3">DSM 10502</strain>
    </source>
</reference>